<dbReference type="KEGG" id="thel:IG193_06230"/>
<gene>
    <name evidence="1" type="ORF">IG193_06230</name>
</gene>
<protein>
    <submittedName>
        <fullName evidence="1">Uncharacterized protein</fullName>
    </submittedName>
</protein>
<evidence type="ECO:0000313" key="1">
    <source>
        <dbReference type="EMBL" id="QOJ78353.1"/>
    </source>
</evidence>
<dbReference type="GeneID" id="59149476"/>
<organism evidence="1 2">
    <name type="scientific">Infirmifilum lucidum</name>
    <dbReference type="NCBI Taxonomy" id="2776706"/>
    <lineage>
        <taxon>Archaea</taxon>
        <taxon>Thermoproteota</taxon>
        <taxon>Thermoprotei</taxon>
        <taxon>Thermofilales</taxon>
        <taxon>Thermofilaceae</taxon>
        <taxon>Infirmifilum</taxon>
    </lineage>
</organism>
<dbReference type="InParanoid" id="A0A7L9FH61"/>
<dbReference type="AlphaFoldDB" id="A0A7L9FH61"/>
<name>A0A7L9FH61_9CREN</name>
<dbReference type="Proteomes" id="UP000594121">
    <property type="component" value="Chromosome"/>
</dbReference>
<reference evidence="1 2" key="1">
    <citation type="submission" date="2020-10" db="EMBL/GenBank/DDBJ databases">
        <title>Thermofilum lucidum 3507LT sp. nov. a novel member of Thermofilaceae family isolated from Chile hot spring, and proposal of description order Thermofilales.</title>
        <authorList>
            <person name="Zayulina K.S."/>
            <person name="Elcheninov A.G."/>
            <person name="Toshchakov S.V."/>
            <person name="Kublanov I.V."/>
        </authorList>
    </citation>
    <scope>NUCLEOTIDE SEQUENCE [LARGE SCALE GENOMIC DNA]</scope>
    <source>
        <strain evidence="1 2">3507LT</strain>
    </source>
</reference>
<keyword evidence="2" id="KW-1185">Reference proteome</keyword>
<sequence>MFLGFLIQDVFDDFESVDYSKDKVMGRGEGRVYVDSPRRIRAVFIVTVLTRRRKK</sequence>
<accession>A0A7L9FH61</accession>
<evidence type="ECO:0000313" key="2">
    <source>
        <dbReference type="Proteomes" id="UP000594121"/>
    </source>
</evidence>
<dbReference type="RefSeq" id="WP_192818325.1">
    <property type="nucleotide sequence ID" value="NZ_CP062310.1"/>
</dbReference>
<proteinExistence type="predicted"/>
<dbReference type="EMBL" id="CP062310">
    <property type="protein sequence ID" value="QOJ78353.1"/>
    <property type="molecule type" value="Genomic_DNA"/>
</dbReference>